<accession>A0A9X3UMI2</accession>
<dbReference type="EMBL" id="JAPJZI010000001">
    <property type="protein sequence ID" value="MDA5401076.1"/>
    <property type="molecule type" value="Genomic_DNA"/>
</dbReference>
<keyword evidence="1" id="KW-0732">Signal</keyword>
<feature type="signal peptide" evidence="1">
    <location>
        <begin position="1"/>
        <end position="19"/>
    </location>
</feature>
<dbReference type="AlphaFoldDB" id="A0A9X3UMI2"/>
<evidence type="ECO:0000313" key="2">
    <source>
        <dbReference type="EMBL" id="MDA5401076.1"/>
    </source>
</evidence>
<sequence>MYYISIVLLLIVFVNAAKAEDSSLAAKVLTVNRCGPNDGILVLRPNKEMTNSDKVARLEDLDTFLRDLPSRKHGTLKNAVLNGAEEFMIRVPTGTTPVVATKLRNSKIFSFVDLPLDPCGSAQQRFNNYRFGSAEQADLVLYSEDALVEIVEALFDVLKAESNAHVKSEAVEMEVISTKSNPEYQTSSVDFSVALPSETTRGKNGFWDRIEFGITIFRSITANTSELTFSISTYNSLTRVRTSTDKIPTKNHFVDSLRIRDEIVLNKRLVSQLDTAIRNFVETH</sequence>
<keyword evidence="3" id="KW-1185">Reference proteome</keyword>
<evidence type="ECO:0000256" key="1">
    <source>
        <dbReference type="SAM" id="SignalP"/>
    </source>
</evidence>
<protein>
    <submittedName>
        <fullName evidence="2">Uncharacterized protein</fullName>
    </submittedName>
</protein>
<name>A0A9X3UMI2_9HYPH</name>
<organism evidence="2 3">
    <name type="scientific">Hoeflea prorocentri</name>
    <dbReference type="NCBI Taxonomy" id="1922333"/>
    <lineage>
        <taxon>Bacteria</taxon>
        <taxon>Pseudomonadati</taxon>
        <taxon>Pseudomonadota</taxon>
        <taxon>Alphaproteobacteria</taxon>
        <taxon>Hyphomicrobiales</taxon>
        <taxon>Rhizobiaceae</taxon>
        <taxon>Hoeflea</taxon>
    </lineage>
</organism>
<reference evidence="2" key="1">
    <citation type="submission" date="2022-11" db="EMBL/GenBank/DDBJ databases">
        <title>Draft genome sequence of Hoeflea poritis E7-10 and Hoeflea prorocentri PM5-8, separated from scleractinian coral Porites lutea and marine dinoflagellate.</title>
        <authorList>
            <person name="Zhang G."/>
            <person name="Wei Q."/>
            <person name="Cai L."/>
        </authorList>
    </citation>
    <scope>NUCLEOTIDE SEQUENCE</scope>
    <source>
        <strain evidence="2">PM5-8</strain>
    </source>
</reference>
<feature type="chain" id="PRO_5040962507" evidence="1">
    <location>
        <begin position="20"/>
        <end position="284"/>
    </location>
</feature>
<proteinExistence type="predicted"/>
<dbReference type="Proteomes" id="UP001151234">
    <property type="component" value="Unassembled WGS sequence"/>
</dbReference>
<dbReference type="RefSeq" id="WP_267992886.1">
    <property type="nucleotide sequence ID" value="NZ_JAPJZI010000001.1"/>
</dbReference>
<gene>
    <name evidence="2" type="ORF">OQ273_21055</name>
</gene>
<comment type="caution">
    <text evidence="2">The sequence shown here is derived from an EMBL/GenBank/DDBJ whole genome shotgun (WGS) entry which is preliminary data.</text>
</comment>
<evidence type="ECO:0000313" key="3">
    <source>
        <dbReference type="Proteomes" id="UP001151234"/>
    </source>
</evidence>